<name>A0A031FRN6_9MICO</name>
<dbReference type="Gene3D" id="3.30.70.1280">
    <property type="entry name" value="SP0830-like domains"/>
    <property type="match status" value="1"/>
</dbReference>
<dbReference type="EMBL" id="JFYO01000005">
    <property type="protein sequence ID" value="EZP27514.1"/>
    <property type="molecule type" value="Genomic_DNA"/>
</dbReference>
<protein>
    <recommendedName>
        <fullName evidence="3">DUF1697 domain-containing protein</fullName>
    </recommendedName>
</protein>
<comment type="caution">
    <text evidence="1">The sequence shown here is derived from an EMBL/GenBank/DDBJ whole genome shotgun (WGS) entry which is preliminary data.</text>
</comment>
<dbReference type="Pfam" id="PF08002">
    <property type="entry name" value="DUF1697"/>
    <property type="match status" value="1"/>
</dbReference>
<gene>
    <name evidence="1" type="ORF">BW34_01502</name>
</gene>
<dbReference type="PANTHER" id="PTHR36439">
    <property type="entry name" value="BLL4334 PROTEIN"/>
    <property type="match status" value="1"/>
</dbReference>
<dbReference type="eggNOG" id="COG3797">
    <property type="taxonomic scope" value="Bacteria"/>
</dbReference>
<dbReference type="AlphaFoldDB" id="A0A031FRN6"/>
<dbReference type="InterPro" id="IPR012545">
    <property type="entry name" value="DUF1697"/>
</dbReference>
<reference evidence="1 2" key="1">
    <citation type="submission" date="2014-03" db="EMBL/GenBank/DDBJ databases">
        <title>Draft Genome Sequences of 13 Willow Endophytes.</title>
        <authorList>
            <person name="Gan H.Y."/>
            <person name="Gan H.M."/>
            <person name="Savka M.A."/>
            <person name="Hudson A.O."/>
        </authorList>
    </citation>
    <scope>NUCLEOTIDE SEQUENCE [LARGE SCALE GENOMIC DNA]</scope>
    <source>
        <strain evidence="1 2">RIT293</strain>
    </source>
</reference>
<proteinExistence type="predicted"/>
<accession>A0A031FRN6</accession>
<dbReference type="SUPFAM" id="SSF160379">
    <property type="entry name" value="SP0830-like"/>
    <property type="match status" value="1"/>
</dbReference>
<dbReference type="Proteomes" id="UP000024001">
    <property type="component" value="Unassembled WGS sequence"/>
</dbReference>
<sequence>MQTERVTTYLAFLRAINLGAKRVFPKGDIRRVVEDAGFEGVETHINTGNVRFESRMRSRERIERVLEKAFMADRGFEVPTIVYSAAEFRAVAQQTRELADAHPGIARHYVYLLKDELTPGQVADVEARADGRGRMVVSGRAAHGLLEPGYQEGAVDPLSAAKLLGVATNRNANVIRTLAEKWCDA</sequence>
<keyword evidence="2" id="KW-1185">Reference proteome</keyword>
<evidence type="ECO:0000313" key="2">
    <source>
        <dbReference type="Proteomes" id="UP000024001"/>
    </source>
</evidence>
<evidence type="ECO:0008006" key="3">
    <source>
        <dbReference type="Google" id="ProtNLM"/>
    </source>
</evidence>
<evidence type="ECO:0000313" key="1">
    <source>
        <dbReference type="EMBL" id="EZP27514.1"/>
    </source>
</evidence>
<organism evidence="1 2">
    <name type="scientific">Microbacterium oleivorans</name>
    <dbReference type="NCBI Taxonomy" id="273677"/>
    <lineage>
        <taxon>Bacteria</taxon>
        <taxon>Bacillati</taxon>
        <taxon>Actinomycetota</taxon>
        <taxon>Actinomycetes</taxon>
        <taxon>Micrococcales</taxon>
        <taxon>Microbacteriaceae</taxon>
        <taxon>Microbacterium</taxon>
    </lineage>
</organism>
<dbReference type="PANTHER" id="PTHR36439:SF1">
    <property type="entry name" value="DUF1697 DOMAIN-CONTAINING PROTEIN"/>
    <property type="match status" value="1"/>
</dbReference>